<keyword evidence="2" id="KW-0472">Membrane</keyword>
<name>A0A5B7GX74_PORTR</name>
<dbReference type="Proteomes" id="UP000324222">
    <property type="component" value="Unassembled WGS sequence"/>
</dbReference>
<gene>
    <name evidence="3" type="ORF">E2C01_056377</name>
</gene>
<keyword evidence="4" id="KW-1185">Reference proteome</keyword>
<feature type="region of interest" description="Disordered" evidence="1">
    <location>
        <begin position="1"/>
        <end position="62"/>
    </location>
</feature>
<feature type="transmembrane region" description="Helical" evidence="2">
    <location>
        <begin position="103"/>
        <end position="127"/>
    </location>
</feature>
<evidence type="ECO:0000313" key="3">
    <source>
        <dbReference type="EMBL" id="MPC62293.1"/>
    </source>
</evidence>
<evidence type="ECO:0000256" key="1">
    <source>
        <dbReference type="SAM" id="MobiDB-lite"/>
    </source>
</evidence>
<accession>A0A5B7GX74</accession>
<dbReference type="EMBL" id="VSRR010019502">
    <property type="protein sequence ID" value="MPC62293.1"/>
    <property type="molecule type" value="Genomic_DNA"/>
</dbReference>
<organism evidence="3 4">
    <name type="scientific">Portunus trituberculatus</name>
    <name type="common">Swimming crab</name>
    <name type="synonym">Neptunus trituberculatus</name>
    <dbReference type="NCBI Taxonomy" id="210409"/>
    <lineage>
        <taxon>Eukaryota</taxon>
        <taxon>Metazoa</taxon>
        <taxon>Ecdysozoa</taxon>
        <taxon>Arthropoda</taxon>
        <taxon>Crustacea</taxon>
        <taxon>Multicrustacea</taxon>
        <taxon>Malacostraca</taxon>
        <taxon>Eumalacostraca</taxon>
        <taxon>Eucarida</taxon>
        <taxon>Decapoda</taxon>
        <taxon>Pleocyemata</taxon>
        <taxon>Brachyura</taxon>
        <taxon>Eubrachyura</taxon>
        <taxon>Portunoidea</taxon>
        <taxon>Portunidae</taxon>
        <taxon>Portuninae</taxon>
        <taxon>Portunus</taxon>
    </lineage>
</organism>
<protein>
    <submittedName>
        <fullName evidence="3">Uncharacterized protein</fullName>
    </submittedName>
</protein>
<sequence length="128" mass="14120">MLLPFSSLHSTPPPSFPESFPSPSVASRPGEEEEEEKEEKEEEVVVGDPGDSHSLSSLSPGRELDQNLQLQCTEATRGGGLALPCLSSTCHLPVYFNLSLLSWVWLSVSVFYVFLPLSVSSVHFFYFI</sequence>
<proteinExistence type="predicted"/>
<dbReference type="AlphaFoldDB" id="A0A5B7GX74"/>
<keyword evidence="2" id="KW-1133">Transmembrane helix</keyword>
<feature type="compositionally biased region" description="Acidic residues" evidence="1">
    <location>
        <begin position="31"/>
        <end position="45"/>
    </location>
</feature>
<comment type="caution">
    <text evidence="3">The sequence shown here is derived from an EMBL/GenBank/DDBJ whole genome shotgun (WGS) entry which is preliminary data.</text>
</comment>
<evidence type="ECO:0000313" key="4">
    <source>
        <dbReference type="Proteomes" id="UP000324222"/>
    </source>
</evidence>
<evidence type="ECO:0000256" key="2">
    <source>
        <dbReference type="SAM" id="Phobius"/>
    </source>
</evidence>
<feature type="compositionally biased region" description="Low complexity" evidence="1">
    <location>
        <begin position="17"/>
        <end position="27"/>
    </location>
</feature>
<reference evidence="3 4" key="1">
    <citation type="submission" date="2019-05" db="EMBL/GenBank/DDBJ databases">
        <title>Another draft genome of Portunus trituberculatus and its Hox gene families provides insights of decapod evolution.</title>
        <authorList>
            <person name="Jeong J.-H."/>
            <person name="Song I."/>
            <person name="Kim S."/>
            <person name="Choi T."/>
            <person name="Kim D."/>
            <person name="Ryu S."/>
            <person name="Kim W."/>
        </authorList>
    </citation>
    <scope>NUCLEOTIDE SEQUENCE [LARGE SCALE GENOMIC DNA]</scope>
    <source>
        <tissue evidence="3">Muscle</tissue>
    </source>
</reference>
<keyword evidence="2" id="KW-0812">Transmembrane</keyword>